<evidence type="ECO:0000256" key="1">
    <source>
        <dbReference type="ARBA" id="ARBA00004123"/>
    </source>
</evidence>
<evidence type="ECO:0000256" key="3">
    <source>
        <dbReference type="ARBA" id="ARBA00023242"/>
    </source>
</evidence>
<proteinExistence type="predicted"/>
<feature type="region of interest" description="Disordered" evidence="4">
    <location>
        <begin position="1047"/>
        <end position="1097"/>
    </location>
</feature>
<feature type="region of interest" description="Disordered" evidence="4">
    <location>
        <begin position="658"/>
        <end position="685"/>
    </location>
</feature>
<dbReference type="Proteomes" id="UP000245942">
    <property type="component" value="Unassembled WGS sequence"/>
</dbReference>
<dbReference type="GO" id="GO:0000981">
    <property type="term" value="F:DNA-binding transcription factor activity, RNA polymerase II-specific"/>
    <property type="evidence" value="ECO:0007669"/>
    <property type="project" value="InterPro"/>
</dbReference>
<dbReference type="GO" id="GO:0005634">
    <property type="term" value="C:nucleus"/>
    <property type="evidence" value="ECO:0007669"/>
    <property type="project" value="UniProtKB-SubCell"/>
</dbReference>
<dbReference type="GeneID" id="37011210"/>
<organism evidence="6 7">
    <name type="scientific">Pseudomicrostroma glucosiphilum</name>
    <dbReference type="NCBI Taxonomy" id="1684307"/>
    <lineage>
        <taxon>Eukaryota</taxon>
        <taxon>Fungi</taxon>
        <taxon>Dikarya</taxon>
        <taxon>Basidiomycota</taxon>
        <taxon>Ustilaginomycotina</taxon>
        <taxon>Exobasidiomycetes</taxon>
        <taxon>Microstromatales</taxon>
        <taxon>Microstromatales incertae sedis</taxon>
        <taxon>Pseudomicrostroma</taxon>
    </lineage>
</organism>
<feature type="compositionally biased region" description="Low complexity" evidence="4">
    <location>
        <begin position="146"/>
        <end position="155"/>
    </location>
</feature>
<dbReference type="GO" id="GO:0008270">
    <property type="term" value="F:zinc ion binding"/>
    <property type="evidence" value="ECO:0007669"/>
    <property type="project" value="InterPro"/>
</dbReference>
<dbReference type="Pfam" id="PF04082">
    <property type="entry name" value="Fungal_trans"/>
    <property type="match status" value="1"/>
</dbReference>
<dbReference type="InterPro" id="IPR036864">
    <property type="entry name" value="Zn2-C6_fun-type_DNA-bd_sf"/>
</dbReference>
<keyword evidence="2" id="KW-0479">Metal-binding</keyword>
<feature type="compositionally biased region" description="Gly residues" evidence="4">
    <location>
        <begin position="1148"/>
        <end position="1157"/>
    </location>
</feature>
<feature type="compositionally biased region" description="Pro residues" evidence="4">
    <location>
        <begin position="40"/>
        <end position="52"/>
    </location>
</feature>
<name>A0A316U7W6_9BASI</name>
<sequence>MTNPHYSRMDTYRPQPQYHTFAEESAVASVSSPSAFSGGPYPPPRLPSPTPSAPRSYNPRERFFHPAQPPTPSSSSSGGQAPARPGYTHLPPPSPTAPFPPHGATSSSAPQSRRLVPPSGLIPPFGPRLPPLFSGPQYDSLGLRQSEPSYSSSPSIMRPELPYSPHDARGAGPSGTRGSEPRAYHIKDEDSATDGGSPPKRKRAKTGTKITRNRKITSCLPCRERKQKCDRTHPICQKCIDDGRQCVYAKNEDLDGAVSASPQDTKKPKVSSIGPSDTEQRDPPRAASSSGGHSTCSHQDSEFLTQRRENLARLFTAARDRTLDFEKRVEAARAAAVAEVLFAENEVQDLRRDHLVLPTRQQVQHLLDIYKQDVELFNFIVLIDLNRSRIGGFLDWWHSNPVTLPVESDAPLAPLVLTILALASQAKRTRDSANAPEGSQAGSTPVPTSNDKYLPYLSSERVLLETAGKCISSLTIVCPSSWNSTYASPLDVVRAEVLRTLWHIGECHLQYAAICIASALRLAYAAGLHRDPLHWKNVGMGPYEVQVRRSTWWNVAFLETFHSHRIGQPSLITPGTVDTELPTNYDIVAEQHARASLIPMTRKRFYSLVTQLHVAQLFLQHSGKVFLLNLQPNDIVKGLSEIYKLWVAGMPKELQKLSRETNSSDSAYRPGFNESDSGDRKDFGDETDEEAQAFRWSIFLIRIQKLQGLLNVHRPACEVGSGCVDNDAQAVSSLRICLEASARLVHLCHQAIMCRPAPPHLLLGIISYYSFNAGAVLASQFSTQTAYSSICRPAFQKALAVLDYLAKNQALGNVSEQAERYCAAVREIAAIPEMFQKKLTSSSSQRSSSQSERAEPEAPHGQSSKPAEDHAAPPRLASPVPSAPGDNSTSYSRNAAPQLNYAHGTFASSSQSRYDPGQQQGQAQGSEAATGLVYDHQGQPQNAVIAALPGPPDQFLSATRAKASSNITDRPLPGRNPLNYSYFGFPPKADPHDASALATEPYYEAVMAAVPMPNDLPKPDDSAWFDTSGNAMFAGGALLSASTASPLSAGGGLAHGMPSDSHQQQHQQQQQQPQSQSQGQGQQYNTFQQYPPNVGEDVDLRGMDPHDLPVGVDWPLLGDFVQRILQGENVSDMPSERRSGQGRNQYKLGGGASTMTD</sequence>
<evidence type="ECO:0000313" key="7">
    <source>
        <dbReference type="Proteomes" id="UP000245942"/>
    </source>
</evidence>
<feature type="compositionally biased region" description="Pro residues" evidence="4">
    <location>
        <begin position="120"/>
        <end position="130"/>
    </location>
</feature>
<feature type="region of interest" description="Disordered" evidence="4">
    <location>
        <begin position="839"/>
        <end position="894"/>
    </location>
</feature>
<evidence type="ECO:0000259" key="5">
    <source>
        <dbReference type="PROSITE" id="PS50048"/>
    </source>
</evidence>
<dbReference type="EMBL" id="KZ819325">
    <property type="protein sequence ID" value="PWN21339.1"/>
    <property type="molecule type" value="Genomic_DNA"/>
</dbReference>
<dbReference type="PANTHER" id="PTHR31001">
    <property type="entry name" value="UNCHARACTERIZED TRANSCRIPTIONAL REGULATORY PROTEIN"/>
    <property type="match status" value="1"/>
</dbReference>
<accession>A0A316U7W6</accession>
<dbReference type="CDD" id="cd12148">
    <property type="entry name" value="fungal_TF_MHR"/>
    <property type="match status" value="1"/>
</dbReference>
<dbReference type="Pfam" id="PF00172">
    <property type="entry name" value="Zn_clus"/>
    <property type="match status" value="1"/>
</dbReference>
<comment type="subcellular location">
    <subcellularLocation>
        <location evidence="1">Nucleus</location>
    </subcellularLocation>
</comment>
<dbReference type="InterPro" id="IPR050613">
    <property type="entry name" value="Sec_Metabolite_Reg"/>
</dbReference>
<reference evidence="6 7" key="1">
    <citation type="journal article" date="2018" name="Mol. Biol. Evol.">
        <title>Broad Genomic Sampling Reveals a Smut Pathogenic Ancestry of the Fungal Clade Ustilaginomycotina.</title>
        <authorList>
            <person name="Kijpornyongpan T."/>
            <person name="Mondo S.J."/>
            <person name="Barry K."/>
            <person name="Sandor L."/>
            <person name="Lee J."/>
            <person name="Lipzen A."/>
            <person name="Pangilinan J."/>
            <person name="LaButti K."/>
            <person name="Hainaut M."/>
            <person name="Henrissat B."/>
            <person name="Grigoriev I.V."/>
            <person name="Spatafora J.W."/>
            <person name="Aime M.C."/>
        </authorList>
    </citation>
    <scope>NUCLEOTIDE SEQUENCE [LARGE SCALE GENOMIC DNA]</scope>
    <source>
        <strain evidence="6 7">MCA 4718</strain>
    </source>
</reference>
<feature type="compositionally biased region" description="Pro residues" evidence="4">
    <location>
        <begin position="90"/>
        <end position="101"/>
    </location>
</feature>
<dbReference type="OrthoDB" id="424974at2759"/>
<keyword evidence="3" id="KW-0539">Nucleus</keyword>
<dbReference type="RefSeq" id="XP_025348499.1">
    <property type="nucleotide sequence ID" value="XM_025489476.1"/>
</dbReference>
<feature type="domain" description="Zn(2)-C6 fungal-type" evidence="5">
    <location>
        <begin position="218"/>
        <end position="248"/>
    </location>
</feature>
<keyword evidence="7" id="KW-1185">Reference proteome</keyword>
<feature type="region of interest" description="Disordered" evidence="4">
    <location>
        <begin position="1128"/>
        <end position="1157"/>
    </location>
</feature>
<feature type="compositionally biased region" description="Low complexity" evidence="4">
    <location>
        <begin position="841"/>
        <end position="851"/>
    </location>
</feature>
<gene>
    <name evidence="6" type="ORF">BCV69DRAFT_167375</name>
</gene>
<feature type="compositionally biased region" description="Low complexity" evidence="4">
    <location>
        <begin position="1062"/>
        <end position="1083"/>
    </location>
</feature>
<dbReference type="AlphaFoldDB" id="A0A316U7W6"/>
<dbReference type="SUPFAM" id="SSF57701">
    <property type="entry name" value="Zn2/Cys6 DNA-binding domain"/>
    <property type="match status" value="1"/>
</dbReference>
<dbReference type="PROSITE" id="PS00463">
    <property type="entry name" value="ZN2_CY6_FUNGAL_1"/>
    <property type="match status" value="1"/>
</dbReference>
<feature type="compositionally biased region" description="Low complexity" evidence="4">
    <location>
        <begin position="23"/>
        <end position="39"/>
    </location>
</feature>
<feature type="region of interest" description="Disordered" evidence="4">
    <location>
        <begin position="907"/>
        <end position="928"/>
    </location>
</feature>
<feature type="compositionally biased region" description="Basic and acidic residues" evidence="4">
    <location>
        <begin position="179"/>
        <end position="190"/>
    </location>
</feature>
<dbReference type="InterPro" id="IPR007219">
    <property type="entry name" value="XnlR_reg_dom"/>
</dbReference>
<dbReference type="CDD" id="cd00067">
    <property type="entry name" value="GAL4"/>
    <property type="match status" value="1"/>
</dbReference>
<dbReference type="PROSITE" id="PS50048">
    <property type="entry name" value="ZN2_CY6_FUNGAL_2"/>
    <property type="match status" value="1"/>
</dbReference>
<feature type="compositionally biased region" description="Polar residues" evidence="4">
    <location>
        <begin position="287"/>
        <end position="298"/>
    </location>
</feature>
<feature type="compositionally biased region" description="Basic residues" evidence="4">
    <location>
        <begin position="199"/>
        <end position="212"/>
    </location>
</feature>
<feature type="region of interest" description="Disordered" evidence="4">
    <location>
        <begin position="1"/>
        <end position="212"/>
    </location>
</feature>
<dbReference type="InterPro" id="IPR001138">
    <property type="entry name" value="Zn2Cys6_DnaBD"/>
</dbReference>
<feature type="compositionally biased region" description="Polar residues" evidence="4">
    <location>
        <begin position="885"/>
        <end position="894"/>
    </location>
</feature>
<protein>
    <recommendedName>
        <fullName evidence="5">Zn(2)-C6 fungal-type domain-containing protein</fullName>
    </recommendedName>
</protein>
<feature type="compositionally biased region" description="Low complexity" evidence="4">
    <location>
        <begin position="73"/>
        <end position="86"/>
    </location>
</feature>
<dbReference type="SMART" id="SM00066">
    <property type="entry name" value="GAL4"/>
    <property type="match status" value="1"/>
</dbReference>
<evidence type="ECO:0000256" key="4">
    <source>
        <dbReference type="SAM" id="MobiDB-lite"/>
    </source>
</evidence>
<evidence type="ECO:0000313" key="6">
    <source>
        <dbReference type="EMBL" id="PWN21339.1"/>
    </source>
</evidence>
<dbReference type="SMART" id="SM00906">
    <property type="entry name" value="Fungal_trans"/>
    <property type="match status" value="1"/>
</dbReference>
<evidence type="ECO:0000256" key="2">
    <source>
        <dbReference type="ARBA" id="ARBA00022723"/>
    </source>
</evidence>
<feature type="region of interest" description="Disordered" evidence="4">
    <location>
        <begin position="257"/>
        <end position="301"/>
    </location>
</feature>
<dbReference type="Gene3D" id="4.10.240.10">
    <property type="entry name" value="Zn(2)-C6 fungal-type DNA-binding domain"/>
    <property type="match status" value="1"/>
</dbReference>
<dbReference type="GO" id="GO:0006351">
    <property type="term" value="P:DNA-templated transcription"/>
    <property type="evidence" value="ECO:0007669"/>
    <property type="project" value="InterPro"/>
</dbReference>
<dbReference type="GO" id="GO:0003677">
    <property type="term" value="F:DNA binding"/>
    <property type="evidence" value="ECO:0007669"/>
    <property type="project" value="InterPro"/>
</dbReference>
<dbReference type="PANTHER" id="PTHR31001:SF56">
    <property type="entry name" value="ZN(2)-C6 FUNGAL-TYPE DOMAIN-CONTAINING PROTEIN"/>
    <property type="match status" value="1"/>
</dbReference>